<gene>
    <name evidence="12" type="primary">NFIX</name>
</gene>
<evidence type="ECO:0000256" key="5">
    <source>
        <dbReference type="ARBA" id="ARBA00023125"/>
    </source>
</evidence>
<evidence type="ECO:0000256" key="6">
    <source>
        <dbReference type="ARBA" id="ARBA00023159"/>
    </source>
</evidence>
<dbReference type="GO" id="GO:0045893">
    <property type="term" value="P:positive regulation of DNA-templated transcription"/>
    <property type="evidence" value="ECO:0007669"/>
    <property type="project" value="UniProtKB-ARBA"/>
</dbReference>
<comment type="similarity">
    <text evidence="9">Belongs to the CTF/NF-I family.</text>
</comment>
<dbReference type="OrthoDB" id="10055441at2759"/>
<comment type="subunit">
    <text evidence="2 9">Binds DNA as a homodimer.</text>
</comment>
<evidence type="ECO:0000256" key="10">
    <source>
        <dbReference type="SAM" id="MobiDB-lite"/>
    </source>
</evidence>
<feature type="domain" description="CTF/NF-I" evidence="11">
    <location>
        <begin position="168"/>
        <end position="361"/>
    </location>
</feature>
<feature type="compositionally biased region" description="Polar residues" evidence="10">
    <location>
        <begin position="598"/>
        <end position="608"/>
    </location>
</feature>
<sequence>MGALPAGAAPLGRPWTSQPRPPHRPKLSSAQTFRPRLPRLRRGSPGGPGESRPAARRREGREAAVDAADSAAATPSGQPRAPQSRPWRAARAERVPPPAKFPARRSAAAKARGMPARPVHLPGLWPQAPRGHKNCPESHSGPGSAACRARPLLATQTPKRGHLGAAESCLPAGPACDEFHPFIEALLPHVRAFSYTWFNLQARKRKYFKKHEKRMSKDEERAVKDELLGEKPEIKQKWASRLLAKLRKDIRPEFREDFVLTITGKKPPCCVLSNPDQKGKIRRIDCLRQADKVWRLDLVMVILFKGIPLESTDGERLYKSPQCSNPGLCVQPHHIGVTIKELDLYLAYFVHTPESGQSDSSNQQGDADIKPLPNGHLSFQDCFVTSGVWNVTELVRVSQTPVATASGPNFSLADLESPSYYNINQVTLGRRSITSPPSTSTTKRPKSIDDSEMESPVDDVFYPGTGRSPAAGSSQSSGWPNDVDAGPASLKKSGKLDFCSALSSQGSSPRMAFTHHPLPVLAGVRPGSPRATASALHFPSTSIIQQSSPYFTHPTIRYHHHHGQDSLKEFVQFVCSDGSGQATGQHSQRQAPPLPTGLSASDPGTATF</sequence>
<dbReference type="PANTHER" id="PTHR11492">
    <property type="entry name" value="NUCLEAR FACTOR I"/>
    <property type="match status" value="1"/>
</dbReference>
<evidence type="ECO:0000259" key="11">
    <source>
        <dbReference type="PROSITE" id="PS51080"/>
    </source>
</evidence>
<reference evidence="12" key="2">
    <citation type="submission" date="2025-08" db="UniProtKB">
        <authorList>
            <consortium name="Ensembl"/>
        </authorList>
    </citation>
    <scope>IDENTIFICATION</scope>
</reference>
<dbReference type="InterPro" id="IPR019739">
    <property type="entry name" value="CTF/NFI_DNA-bd_CS"/>
</dbReference>
<evidence type="ECO:0000256" key="3">
    <source>
        <dbReference type="ARBA" id="ARBA00022705"/>
    </source>
</evidence>
<feature type="compositionally biased region" description="Polar residues" evidence="10">
    <location>
        <begin position="579"/>
        <end position="590"/>
    </location>
</feature>
<dbReference type="GO" id="GO:0003677">
    <property type="term" value="F:DNA binding"/>
    <property type="evidence" value="ECO:0007669"/>
    <property type="project" value="UniProtKB-KW"/>
</dbReference>
<keyword evidence="8 9" id="KW-0539">Nucleus</keyword>
<keyword evidence="7 9" id="KW-0804">Transcription</keyword>
<dbReference type="GO" id="GO:0003700">
    <property type="term" value="F:DNA-binding transcription factor activity"/>
    <property type="evidence" value="ECO:0007669"/>
    <property type="project" value="InterPro"/>
</dbReference>
<reference evidence="12 13" key="1">
    <citation type="journal article" date="2005" name="Nature">
        <title>Genome sequence, comparative analysis and haplotype structure of the domestic dog.</title>
        <authorList>
            <consortium name="Broad Sequencing Platform"/>
            <person name="Lindblad-Toh K."/>
            <person name="Wade C.M."/>
            <person name="Mikkelsen T.S."/>
            <person name="Karlsson E.K."/>
            <person name="Jaffe D.B."/>
            <person name="Kamal M."/>
            <person name="Clamp M."/>
            <person name="Chang J.L."/>
            <person name="Kulbokas E.J. III"/>
            <person name="Zody M.C."/>
            <person name="Mauceli E."/>
            <person name="Xie X."/>
            <person name="Breen M."/>
            <person name="Wayne R.K."/>
            <person name="Ostrander E.A."/>
            <person name="Ponting C.P."/>
            <person name="Galibert F."/>
            <person name="Smith D.R."/>
            <person name="DeJong P.J."/>
            <person name="Kirkness E."/>
            <person name="Alvarez P."/>
            <person name="Biagi T."/>
            <person name="Brockman W."/>
            <person name="Butler J."/>
            <person name="Chin C.W."/>
            <person name="Cook A."/>
            <person name="Cuff J."/>
            <person name="Daly M.J."/>
            <person name="DeCaprio D."/>
            <person name="Gnerre S."/>
            <person name="Grabherr M."/>
            <person name="Kellis M."/>
            <person name="Kleber M."/>
            <person name="Bardeleben C."/>
            <person name="Goodstadt L."/>
            <person name="Heger A."/>
            <person name="Hitte C."/>
            <person name="Kim L."/>
            <person name="Koepfli K.P."/>
            <person name="Parker H.G."/>
            <person name="Pollinger J.P."/>
            <person name="Searle S.M."/>
            <person name="Sutter N.B."/>
            <person name="Thomas R."/>
            <person name="Webber C."/>
            <person name="Baldwin J."/>
            <person name="Abebe A."/>
            <person name="Abouelleil A."/>
            <person name="Aftuck L."/>
            <person name="Ait-Zahra M."/>
            <person name="Aldredge T."/>
            <person name="Allen N."/>
            <person name="An P."/>
            <person name="Anderson S."/>
            <person name="Antoine C."/>
            <person name="Arachchi H."/>
            <person name="Aslam A."/>
            <person name="Ayotte L."/>
            <person name="Bachantsang P."/>
            <person name="Barry A."/>
            <person name="Bayul T."/>
            <person name="Benamara M."/>
            <person name="Berlin A."/>
            <person name="Bessette D."/>
            <person name="Blitshteyn B."/>
            <person name="Bloom T."/>
            <person name="Blye J."/>
            <person name="Boguslavskiy L."/>
            <person name="Bonnet C."/>
            <person name="Boukhgalter B."/>
            <person name="Brown A."/>
            <person name="Cahill P."/>
            <person name="Calixte N."/>
            <person name="Camarata J."/>
            <person name="Cheshatsang Y."/>
            <person name="Chu J."/>
            <person name="Citroen M."/>
            <person name="Collymore A."/>
            <person name="Cooke P."/>
            <person name="Dawoe T."/>
            <person name="Daza R."/>
            <person name="Decktor K."/>
            <person name="DeGray S."/>
            <person name="Dhargay N."/>
            <person name="Dooley K."/>
            <person name="Dooley K."/>
            <person name="Dorje P."/>
            <person name="Dorjee K."/>
            <person name="Dorris L."/>
            <person name="Duffey N."/>
            <person name="Dupes A."/>
            <person name="Egbiremolen O."/>
            <person name="Elong R."/>
            <person name="Falk J."/>
            <person name="Farina A."/>
            <person name="Faro S."/>
            <person name="Ferguson D."/>
            <person name="Ferreira P."/>
            <person name="Fisher S."/>
            <person name="FitzGerald M."/>
            <person name="Foley K."/>
            <person name="Foley C."/>
            <person name="Franke A."/>
            <person name="Friedrich D."/>
            <person name="Gage D."/>
            <person name="Garber M."/>
            <person name="Gearin G."/>
            <person name="Giannoukos G."/>
            <person name="Goode T."/>
            <person name="Goyette A."/>
            <person name="Graham J."/>
            <person name="Grandbois E."/>
            <person name="Gyaltsen K."/>
            <person name="Hafez N."/>
            <person name="Hagopian D."/>
            <person name="Hagos B."/>
            <person name="Hall J."/>
            <person name="Healy C."/>
            <person name="Hegarty R."/>
            <person name="Honan T."/>
            <person name="Horn A."/>
            <person name="Houde N."/>
            <person name="Hughes L."/>
            <person name="Hunnicutt L."/>
            <person name="Husby M."/>
            <person name="Jester B."/>
            <person name="Jones C."/>
            <person name="Kamat A."/>
            <person name="Kanga B."/>
            <person name="Kells C."/>
            <person name="Khazanovich D."/>
            <person name="Kieu A.C."/>
            <person name="Kisner P."/>
            <person name="Kumar M."/>
            <person name="Lance K."/>
            <person name="Landers T."/>
            <person name="Lara M."/>
            <person name="Lee W."/>
            <person name="Leger J.P."/>
            <person name="Lennon N."/>
            <person name="Leuper L."/>
            <person name="LeVine S."/>
            <person name="Liu J."/>
            <person name="Liu X."/>
            <person name="Lokyitsang Y."/>
            <person name="Lokyitsang T."/>
            <person name="Lui A."/>
            <person name="Macdonald J."/>
            <person name="Major J."/>
            <person name="Marabella R."/>
            <person name="Maru K."/>
            <person name="Matthews C."/>
            <person name="McDonough S."/>
            <person name="Mehta T."/>
            <person name="Meldrim J."/>
            <person name="Melnikov A."/>
            <person name="Meneus L."/>
            <person name="Mihalev A."/>
            <person name="Mihova T."/>
            <person name="Miller K."/>
            <person name="Mittelman R."/>
            <person name="Mlenga V."/>
            <person name="Mulrain L."/>
            <person name="Munson G."/>
            <person name="Navidi A."/>
            <person name="Naylor J."/>
            <person name="Nguyen T."/>
            <person name="Nguyen N."/>
            <person name="Nguyen C."/>
            <person name="Nguyen T."/>
            <person name="Nicol R."/>
            <person name="Norbu N."/>
            <person name="Norbu C."/>
            <person name="Novod N."/>
            <person name="Nyima T."/>
            <person name="Olandt P."/>
            <person name="O'Neill B."/>
            <person name="O'Neill K."/>
            <person name="Osman S."/>
            <person name="Oyono L."/>
            <person name="Patti C."/>
            <person name="Perrin D."/>
            <person name="Phunkhang P."/>
            <person name="Pierre F."/>
            <person name="Priest M."/>
            <person name="Rachupka A."/>
            <person name="Raghuraman S."/>
            <person name="Rameau R."/>
            <person name="Ray V."/>
            <person name="Raymond C."/>
            <person name="Rege F."/>
            <person name="Rise C."/>
            <person name="Rogers J."/>
            <person name="Rogov P."/>
            <person name="Sahalie J."/>
            <person name="Settipalli S."/>
            <person name="Sharpe T."/>
            <person name="Shea T."/>
            <person name="Sheehan M."/>
            <person name="Sherpa N."/>
            <person name="Shi J."/>
            <person name="Shih D."/>
            <person name="Sloan J."/>
            <person name="Smith C."/>
            <person name="Sparrow T."/>
            <person name="Stalker J."/>
            <person name="Stange-Thomann N."/>
            <person name="Stavropoulos S."/>
            <person name="Stone C."/>
            <person name="Stone S."/>
            <person name="Sykes S."/>
            <person name="Tchuinga P."/>
            <person name="Tenzing P."/>
            <person name="Tesfaye S."/>
            <person name="Thoulutsang D."/>
            <person name="Thoulutsang Y."/>
            <person name="Topham K."/>
            <person name="Topping I."/>
            <person name="Tsamla T."/>
            <person name="Vassiliev H."/>
            <person name="Venkataraman V."/>
            <person name="Vo A."/>
            <person name="Wangchuk T."/>
            <person name="Wangdi T."/>
            <person name="Weiand M."/>
            <person name="Wilkinson J."/>
            <person name="Wilson A."/>
            <person name="Yadav S."/>
            <person name="Yang S."/>
            <person name="Yang X."/>
            <person name="Young G."/>
            <person name="Yu Q."/>
            <person name="Zainoun J."/>
            <person name="Zembek L."/>
            <person name="Zimmer A."/>
            <person name="Lander E.S."/>
        </authorList>
    </citation>
    <scope>NUCLEOTIDE SEQUENCE [LARGE SCALE GENOMIC DNA]</scope>
    <source>
        <strain evidence="12">Boxer</strain>
    </source>
</reference>
<dbReference type="Pfam" id="PF03165">
    <property type="entry name" value="MH1"/>
    <property type="match status" value="1"/>
</dbReference>
<keyword evidence="5 9" id="KW-0238">DNA-binding</keyword>
<evidence type="ECO:0000256" key="7">
    <source>
        <dbReference type="ARBA" id="ARBA00023163"/>
    </source>
</evidence>
<evidence type="ECO:0000256" key="8">
    <source>
        <dbReference type="ARBA" id="ARBA00023242"/>
    </source>
</evidence>
<proteinExistence type="inferred from homology"/>
<dbReference type="Proteomes" id="UP000002254">
    <property type="component" value="Chromosome 20"/>
</dbReference>
<evidence type="ECO:0000256" key="1">
    <source>
        <dbReference type="ARBA" id="ARBA00004123"/>
    </source>
</evidence>
<feature type="compositionally biased region" description="Low complexity" evidence="10">
    <location>
        <begin position="1"/>
        <end position="12"/>
    </location>
</feature>
<evidence type="ECO:0000256" key="9">
    <source>
        <dbReference type="RuleBase" id="RU000690"/>
    </source>
</evidence>
<evidence type="ECO:0000313" key="12">
    <source>
        <dbReference type="Ensembl" id="ENSCAFP00000025073.5"/>
    </source>
</evidence>
<keyword evidence="6 9" id="KW-0010">Activator</keyword>
<evidence type="ECO:0000256" key="4">
    <source>
        <dbReference type="ARBA" id="ARBA00023015"/>
    </source>
</evidence>
<organism evidence="12 13">
    <name type="scientific">Canis lupus familiaris</name>
    <name type="common">Dog</name>
    <name type="synonym">Canis familiaris</name>
    <dbReference type="NCBI Taxonomy" id="9615"/>
    <lineage>
        <taxon>Eukaryota</taxon>
        <taxon>Metazoa</taxon>
        <taxon>Chordata</taxon>
        <taxon>Craniata</taxon>
        <taxon>Vertebrata</taxon>
        <taxon>Euteleostomi</taxon>
        <taxon>Mammalia</taxon>
        <taxon>Eutheria</taxon>
        <taxon>Laurasiatheria</taxon>
        <taxon>Carnivora</taxon>
        <taxon>Caniformia</taxon>
        <taxon>Canidae</taxon>
        <taxon>Canis</taxon>
    </lineage>
</organism>
<dbReference type="InterPro" id="IPR019548">
    <property type="entry name" value="CTF/NFI_DNA-bd_N"/>
</dbReference>
<dbReference type="PROSITE" id="PS51080">
    <property type="entry name" value="CTF_NFI_2"/>
    <property type="match status" value="1"/>
</dbReference>
<dbReference type="PANTHER" id="PTHR11492:SF3">
    <property type="entry name" value="NUCLEAR FACTOR 1 X-TYPE"/>
    <property type="match status" value="1"/>
</dbReference>
<comment type="subcellular location">
    <subcellularLocation>
        <location evidence="1 9">Nucleus</location>
    </subcellularLocation>
</comment>
<dbReference type="InterPro" id="IPR003619">
    <property type="entry name" value="MAD_homology1_Dwarfin-type"/>
</dbReference>
<feature type="region of interest" description="Disordered" evidence="10">
    <location>
        <begin position="579"/>
        <end position="608"/>
    </location>
</feature>
<dbReference type="Pfam" id="PF00859">
    <property type="entry name" value="CTF_NFI"/>
    <property type="match status" value="1"/>
</dbReference>
<feature type="region of interest" description="Disordered" evidence="10">
    <location>
        <begin position="1"/>
        <end position="103"/>
    </location>
</feature>
<keyword evidence="3 9" id="KW-0235">DNA replication</keyword>
<dbReference type="AlphaFoldDB" id="A0A8P0NIF5"/>
<dbReference type="Ensembl" id="ENSCAFT00000026970.6">
    <property type="protein sequence ID" value="ENSCAFP00000025073.5"/>
    <property type="gene ID" value="ENSCAFG00000017009.6"/>
</dbReference>
<dbReference type="Pfam" id="PF10524">
    <property type="entry name" value="NfI_DNAbd_pre-N"/>
    <property type="match status" value="1"/>
</dbReference>
<dbReference type="GO" id="GO:0006260">
    <property type="term" value="P:DNA replication"/>
    <property type="evidence" value="ECO:0007669"/>
    <property type="project" value="UniProtKB-KW"/>
</dbReference>
<protein>
    <recommendedName>
        <fullName evidence="9">Nuclear factor 1</fullName>
    </recommendedName>
</protein>
<evidence type="ECO:0000256" key="2">
    <source>
        <dbReference type="ARBA" id="ARBA00011432"/>
    </source>
</evidence>
<dbReference type="PROSITE" id="PS00349">
    <property type="entry name" value="CTF_NFI_1"/>
    <property type="match status" value="1"/>
</dbReference>
<dbReference type="GO" id="GO:0005634">
    <property type="term" value="C:nucleus"/>
    <property type="evidence" value="ECO:0007669"/>
    <property type="project" value="UniProtKB-SubCell"/>
</dbReference>
<feature type="compositionally biased region" description="Low complexity" evidence="10">
    <location>
        <begin position="431"/>
        <end position="442"/>
    </location>
</feature>
<name>A0A8P0NIF5_CANLF</name>
<comment type="function">
    <text evidence="9">Recognizes and binds the palindromic sequence 5'-TTGGCNNNNNGCCAA-3' present in viral and cellular promoters and in the origin of replication of adenovirus type 2. These proteins are individually capable of activating transcription and replication.</text>
</comment>
<keyword evidence="4 9" id="KW-0805">Transcription regulation</keyword>
<dbReference type="InterPro" id="IPR020604">
    <property type="entry name" value="CTF/NFI_DNA-bd-dom"/>
</dbReference>
<dbReference type="InterPro" id="IPR000647">
    <property type="entry name" value="CTF/NFI"/>
</dbReference>
<accession>A0A8P0NIF5</accession>
<feature type="region of interest" description="Disordered" evidence="10">
    <location>
        <begin position="431"/>
        <end position="487"/>
    </location>
</feature>
<dbReference type="SMART" id="SM00523">
    <property type="entry name" value="DWA"/>
    <property type="match status" value="1"/>
</dbReference>
<evidence type="ECO:0000313" key="13">
    <source>
        <dbReference type="Proteomes" id="UP000002254"/>
    </source>
</evidence>